<keyword evidence="1" id="KW-0732">Signal</keyword>
<protein>
    <recommendedName>
        <fullName evidence="4">Lipoprotein</fullName>
    </recommendedName>
</protein>
<name>A0A2S7VNB7_9VIBR</name>
<dbReference type="Proteomes" id="UP000238707">
    <property type="component" value="Unassembled WGS sequence"/>
</dbReference>
<evidence type="ECO:0000313" key="3">
    <source>
        <dbReference type="Proteomes" id="UP000238707"/>
    </source>
</evidence>
<gene>
    <name evidence="2" type="ORF">BTO10_02245</name>
</gene>
<keyword evidence="3" id="KW-1185">Reference proteome</keyword>
<accession>A0A2S7VNB7</accession>
<feature type="chain" id="PRO_5015714779" description="Lipoprotein" evidence="1">
    <location>
        <begin position="21"/>
        <end position="96"/>
    </location>
</feature>
<feature type="signal peptide" evidence="1">
    <location>
        <begin position="1"/>
        <end position="20"/>
    </location>
</feature>
<comment type="caution">
    <text evidence="2">The sequence shown here is derived from an EMBL/GenBank/DDBJ whole genome shotgun (WGS) entry which is preliminary data.</text>
</comment>
<organism evidence="2 3">
    <name type="scientific">Vibrio chagasii</name>
    <dbReference type="NCBI Taxonomy" id="170679"/>
    <lineage>
        <taxon>Bacteria</taxon>
        <taxon>Pseudomonadati</taxon>
        <taxon>Pseudomonadota</taxon>
        <taxon>Gammaproteobacteria</taxon>
        <taxon>Vibrionales</taxon>
        <taxon>Vibrionaceae</taxon>
        <taxon>Vibrio</taxon>
    </lineage>
</organism>
<dbReference type="AlphaFoldDB" id="A0A2S7VNB7"/>
<evidence type="ECO:0008006" key="4">
    <source>
        <dbReference type="Google" id="ProtNLM"/>
    </source>
</evidence>
<dbReference type="PROSITE" id="PS51257">
    <property type="entry name" value="PROKAR_LIPOPROTEIN"/>
    <property type="match status" value="1"/>
</dbReference>
<evidence type="ECO:0000256" key="1">
    <source>
        <dbReference type="SAM" id="SignalP"/>
    </source>
</evidence>
<dbReference type="EMBL" id="MSCI01000001">
    <property type="protein sequence ID" value="PQJ63654.1"/>
    <property type="molecule type" value="Genomic_DNA"/>
</dbReference>
<sequence length="96" mass="10856">MKLRLLSLAFALVLSGCSLLVTESYFGESWTGHHIDKLVEQWGEPYQMKSIDGGVIEAEYRIFNDSCTYTFITDEQGVIESYKYQSTFLGTCKPIG</sequence>
<evidence type="ECO:0000313" key="2">
    <source>
        <dbReference type="EMBL" id="PQJ63654.1"/>
    </source>
</evidence>
<reference evidence="2 3" key="1">
    <citation type="submission" date="2016-12" db="EMBL/GenBank/DDBJ databases">
        <title>Diversity of luminous bacteria.</title>
        <authorList>
            <person name="Yoshizawa S."/>
            <person name="Kogure K."/>
        </authorList>
    </citation>
    <scope>NUCLEOTIDE SEQUENCE [LARGE SCALE GENOMIC DNA]</scope>
    <source>
        <strain evidence="2 3">LC2-408</strain>
    </source>
</reference>
<proteinExistence type="predicted"/>